<gene>
    <name evidence="2" type="ORF">SAMN06297144_1049</name>
</gene>
<proteinExistence type="predicted"/>
<protein>
    <submittedName>
        <fullName evidence="2">Thiamine-phosphate pyrophosphorylase</fullName>
    </submittedName>
</protein>
<dbReference type="RefSeq" id="WP_097062865.1">
    <property type="nucleotide sequence ID" value="NZ_OBMI01000001.1"/>
</dbReference>
<dbReference type="Gene3D" id="3.20.20.70">
    <property type="entry name" value="Aldolase class I"/>
    <property type="match status" value="1"/>
</dbReference>
<reference evidence="2 3" key="1">
    <citation type="submission" date="2017-07" db="EMBL/GenBank/DDBJ databases">
        <authorList>
            <person name="Sun Z.S."/>
            <person name="Albrecht U."/>
            <person name="Echele G."/>
            <person name="Lee C.C."/>
        </authorList>
    </citation>
    <scope>NUCLEOTIDE SEQUENCE [LARGE SCALE GENOMIC DNA]</scope>
    <source>
        <strain evidence="2 3">CGMCC 1.12672</strain>
    </source>
</reference>
<dbReference type="Pfam" id="PF02581">
    <property type="entry name" value="TMP-TENI"/>
    <property type="match status" value="1"/>
</dbReference>
<organism evidence="2 3">
    <name type="scientific">Sphingomonas guangdongensis</name>
    <dbReference type="NCBI Taxonomy" id="1141890"/>
    <lineage>
        <taxon>Bacteria</taxon>
        <taxon>Pseudomonadati</taxon>
        <taxon>Pseudomonadota</taxon>
        <taxon>Alphaproteobacteria</taxon>
        <taxon>Sphingomonadales</taxon>
        <taxon>Sphingomonadaceae</taxon>
        <taxon>Sphingomonas</taxon>
    </lineage>
</organism>
<dbReference type="AlphaFoldDB" id="A0A285QEV6"/>
<dbReference type="InterPro" id="IPR022998">
    <property type="entry name" value="ThiamineP_synth_TenI"/>
</dbReference>
<dbReference type="EMBL" id="OBMI01000001">
    <property type="protein sequence ID" value="SOB80413.1"/>
    <property type="molecule type" value="Genomic_DNA"/>
</dbReference>
<sequence>MPSRHPVPRRWLFVDDRLGNGLWCALRRLPPGSGVVFRARDRAGEARYVRVRRIARARRLVLLSADSKRAGAAGVHNGLGPGLRSRSVHDRRELLAARRAIADLIFVSPVFATRSHPEAAVLGPHGFAWLARGSAIPVIALGGMTERRWRRLPDAHGWAGIDAWVGSSGQRTLTALSGARPQEIEP</sequence>
<dbReference type="OrthoDB" id="8446047at2"/>
<evidence type="ECO:0000313" key="3">
    <source>
        <dbReference type="Proteomes" id="UP000219494"/>
    </source>
</evidence>
<name>A0A285QEV6_9SPHN</name>
<dbReference type="Proteomes" id="UP000219494">
    <property type="component" value="Unassembled WGS sequence"/>
</dbReference>
<dbReference type="GO" id="GO:0009228">
    <property type="term" value="P:thiamine biosynthetic process"/>
    <property type="evidence" value="ECO:0007669"/>
    <property type="project" value="UniProtKB-KW"/>
</dbReference>
<dbReference type="InterPro" id="IPR013785">
    <property type="entry name" value="Aldolase_TIM"/>
</dbReference>
<feature type="domain" description="Thiamine phosphate synthase/TenI" evidence="1">
    <location>
        <begin position="86"/>
        <end position="153"/>
    </location>
</feature>
<accession>A0A285QEV6</accession>
<dbReference type="CDD" id="cd00564">
    <property type="entry name" value="TMP_TenI"/>
    <property type="match status" value="1"/>
</dbReference>
<dbReference type="SUPFAM" id="SSF51391">
    <property type="entry name" value="Thiamin phosphate synthase"/>
    <property type="match status" value="1"/>
</dbReference>
<keyword evidence="3" id="KW-1185">Reference proteome</keyword>
<evidence type="ECO:0000259" key="1">
    <source>
        <dbReference type="Pfam" id="PF02581"/>
    </source>
</evidence>
<evidence type="ECO:0000313" key="2">
    <source>
        <dbReference type="EMBL" id="SOB80413.1"/>
    </source>
</evidence>
<dbReference type="InterPro" id="IPR036206">
    <property type="entry name" value="ThiamineP_synth_sf"/>
</dbReference>